<evidence type="ECO:0000256" key="6">
    <source>
        <dbReference type="ARBA" id="ARBA00023157"/>
    </source>
</evidence>
<keyword evidence="10" id="KW-1185">Reference proteome</keyword>
<evidence type="ECO:0000256" key="9">
    <source>
        <dbReference type="PROSITE-ProRule" id="PRU00124"/>
    </source>
</evidence>
<comment type="caution">
    <text evidence="9">Lacks conserved residue(s) required for the propagation of feature annotation.</text>
</comment>
<keyword evidence="4" id="KW-1133">Transmembrane helix</keyword>
<dbReference type="SUPFAM" id="SSF57424">
    <property type="entry name" value="LDL receptor-like module"/>
    <property type="match status" value="2"/>
</dbReference>
<dbReference type="RefSeq" id="XP_017882745.1">
    <property type="nucleotide sequence ID" value="XM_018027256.1"/>
</dbReference>
<dbReference type="PRINTS" id="PR00261">
    <property type="entry name" value="LDLRECEPTOR"/>
</dbReference>
<protein>
    <submittedName>
        <fullName evidence="11">Low-density lipoprotein receptor 2-like</fullName>
    </submittedName>
</protein>
<dbReference type="CDD" id="cd00112">
    <property type="entry name" value="LDLa"/>
    <property type="match status" value="1"/>
</dbReference>
<evidence type="ECO:0000256" key="8">
    <source>
        <dbReference type="ARBA" id="ARBA00023180"/>
    </source>
</evidence>
<keyword evidence="2" id="KW-0812">Transmembrane</keyword>
<dbReference type="KEGG" id="ccal:108626533"/>
<dbReference type="PANTHER" id="PTHR22722">
    <property type="entry name" value="LOW-DENSITY LIPOPROTEIN RECEPTOR-RELATED PROTEIN 2-RELATED"/>
    <property type="match status" value="1"/>
</dbReference>
<evidence type="ECO:0000256" key="5">
    <source>
        <dbReference type="ARBA" id="ARBA00023136"/>
    </source>
</evidence>
<gene>
    <name evidence="11" type="primary">LOC108626533</name>
</gene>
<reference evidence="11" key="1">
    <citation type="submission" date="2025-08" db="UniProtKB">
        <authorList>
            <consortium name="RefSeq"/>
        </authorList>
    </citation>
    <scope>IDENTIFICATION</scope>
    <source>
        <tissue evidence="11">Whole body</tissue>
    </source>
</reference>
<evidence type="ECO:0000256" key="3">
    <source>
        <dbReference type="ARBA" id="ARBA00022737"/>
    </source>
</evidence>
<feature type="disulfide bond" evidence="9">
    <location>
        <begin position="59"/>
        <end position="74"/>
    </location>
</feature>
<dbReference type="AlphaFoldDB" id="A0AAJ7N8B8"/>
<dbReference type="GO" id="GO:0005886">
    <property type="term" value="C:plasma membrane"/>
    <property type="evidence" value="ECO:0007669"/>
    <property type="project" value="TreeGrafter"/>
</dbReference>
<sequence>DDVCNGAADCEDISDEAECPVEGLVNATREWTPDFEMFICDQYEFLCDNGTCISEDRVCDDVDDCEDGSDESQCDYGDVYYDVSLENGSETKRNGCGERQFACDGICIDSALLCDNSTDCEDGSDEADCGPK</sequence>
<keyword evidence="8" id="KW-0325">Glycoprotein</keyword>
<dbReference type="Pfam" id="PF00057">
    <property type="entry name" value="Ldl_recept_a"/>
    <property type="match status" value="2"/>
</dbReference>
<dbReference type="Proteomes" id="UP000694925">
    <property type="component" value="Unplaced"/>
</dbReference>
<evidence type="ECO:0000256" key="4">
    <source>
        <dbReference type="ARBA" id="ARBA00022989"/>
    </source>
</evidence>
<dbReference type="Gene3D" id="4.10.400.10">
    <property type="entry name" value="Low-density Lipoprotein Receptor"/>
    <property type="match status" value="2"/>
</dbReference>
<dbReference type="GeneID" id="108626533"/>
<feature type="disulfide bond" evidence="9">
    <location>
        <begin position="47"/>
        <end position="65"/>
    </location>
</feature>
<keyword evidence="7" id="KW-0675">Receptor</keyword>
<evidence type="ECO:0000256" key="1">
    <source>
        <dbReference type="ARBA" id="ARBA00004167"/>
    </source>
</evidence>
<evidence type="ECO:0000256" key="2">
    <source>
        <dbReference type="ARBA" id="ARBA00022692"/>
    </source>
</evidence>
<accession>A0AAJ7N8B8</accession>
<feature type="non-terminal residue" evidence="11">
    <location>
        <position position="132"/>
    </location>
</feature>
<feature type="non-terminal residue" evidence="11">
    <location>
        <position position="1"/>
    </location>
</feature>
<evidence type="ECO:0000313" key="10">
    <source>
        <dbReference type="Proteomes" id="UP000694925"/>
    </source>
</evidence>
<keyword evidence="6 9" id="KW-1015">Disulfide bond</keyword>
<keyword evidence="5" id="KW-0472">Membrane</keyword>
<dbReference type="PROSITE" id="PS50068">
    <property type="entry name" value="LDLRA_2"/>
    <property type="match status" value="2"/>
</dbReference>
<keyword evidence="3" id="KW-0677">Repeat</keyword>
<dbReference type="SMART" id="SM00192">
    <property type="entry name" value="LDLa"/>
    <property type="match status" value="2"/>
</dbReference>
<dbReference type="PROSITE" id="PS01209">
    <property type="entry name" value="LDLRA_1"/>
    <property type="match status" value="2"/>
</dbReference>
<dbReference type="InterPro" id="IPR036055">
    <property type="entry name" value="LDL_receptor-like_sf"/>
</dbReference>
<feature type="disulfide bond" evidence="9">
    <location>
        <begin position="114"/>
        <end position="129"/>
    </location>
</feature>
<comment type="subcellular location">
    <subcellularLocation>
        <location evidence="1">Membrane</location>
        <topology evidence="1">Single-pass membrane protein</topology>
    </subcellularLocation>
</comment>
<dbReference type="GO" id="GO:0043235">
    <property type="term" value="C:receptor complex"/>
    <property type="evidence" value="ECO:0007669"/>
    <property type="project" value="TreeGrafter"/>
</dbReference>
<dbReference type="InterPro" id="IPR002172">
    <property type="entry name" value="LDrepeatLR_classA_rpt"/>
</dbReference>
<feature type="disulfide bond" evidence="9">
    <location>
        <begin position="40"/>
        <end position="52"/>
    </location>
</feature>
<organism evidence="10 11">
    <name type="scientific">Ceratina calcarata</name>
    <dbReference type="NCBI Taxonomy" id="156304"/>
    <lineage>
        <taxon>Eukaryota</taxon>
        <taxon>Metazoa</taxon>
        <taxon>Ecdysozoa</taxon>
        <taxon>Arthropoda</taxon>
        <taxon>Hexapoda</taxon>
        <taxon>Insecta</taxon>
        <taxon>Pterygota</taxon>
        <taxon>Neoptera</taxon>
        <taxon>Endopterygota</taxon>
        <taxon>Hymenoptera</taxon>
        <taxon>Apocrita</taxon>
        <taxon>Aculeata</taxon>
        <taxon>Apoidea</taxon>
        <taxon>Anthophila</taxon>
        <taxon>Apidae</taxon>
        <taxon>Ceratina</taxon>
        <taxon>Zadontomerus</taxon>
    </lineage>
</organism>
<dbReference type="InterPro" id="IPR023415">
    <property type="entry name" value="LDLR_class-A_CS"/>
</dbReference>
<proteinExistence type="predicted"/>
<name>A0AAJ7N8B8_9HYME</name>
<dbReference type="InterPro" id="IPR051221">
    <property type="entry name" value="LDLR-related"/>
</dbReference>
<evidence type="ECO:0000313" key="11">
    <source>
        <dbReference type="RefSeq" id="XP_017882745.1"/>
    </source>
</evidence>
<evidence type="ECO:0000256" key="7">
    <source>
        <dbReference type="ARBA" id="ARBA00023170"/>
    </source>
</evidence>